<dbReference type="Proteomes" id="UP000799754">
    <property type="component" value="Unassembled WGS sequence"/>
</dbReference>
<name>A0ACB6S7A9_9PLEO</name>
<keyword evidence="2" id="KW-1185">Reference proteome</keyword>
<evidence type="ECO:0000313" key="1">
    <source>
        <dbReference type="EMBL" id="KAF2630091.1"/>
    </source>
</evidence>
<gene>
    <name evidence="1" type="ORF">BU25DRAFT_265478</name>
</gene>
<dbReference type="EMBL" id="MU006708">
    <property type="protein sequence ID" value="KAF2630091.1"/>
    <property type="molecule type" value="Genomic_DNA"/>
</dbReference>
<comment type="caution">
    <text evidence="1">The sequence shown here is derived from an EMBL/GenBank/DDBJ whole genome shotgun (WGS) entry which is preliminary data.</text>
</comment>
<reference evidence="1" key="1">
    <citation type="journal article" date="2020" name="Stud. Mycol.">
        <title>101 Dothideomycetes genomes: a test case for predicting lifestyles and emergence of pathogens.</title>
        <authorList>
            <person name="Haridas S."/>
            <person name="Albert R."/>
            <person name="Binder M."/>
            <person name="Bloem J."/>
            <person name="Labutti K."/>
            <person name="Salamov A."/>
            <person name="Andreopoulos B."/>
            <person name="Baker S."/>
            <person name="Barry K."/>
            <person name="Bills G."/>
            <person name="Bluhm B."/>
            <person name="Cannon C."/>
            <person name="Castanera R."/>
            <person name="Culley D."/>
            <person name="Daum C."/>
            <person name="Ezra D."/>
            <person name="Gonzalez J."/>
            <person name="Henrissat B."/>
            <person name="Kuo A."/>
            <person name="Liang C."/>
            <person name="Lipzen A."/>
            <person name="Lutzoni F."/>
            <person name="Magnuson J."/>
            <person name="Mondo S."/>
            <person name="Nolan M."/>
            <person name="Ohm R."/>
            <person name="Pangilinan J."/>
            <person name="Park H.-J."/>
            <person name="Ramirez L."/>
            <person name="Alfaro M."/>
            <person name="Sun H."/>
            <person name="Tritt A."/>
            <person name="Yoshinaga Y."/>
            <person name="Zwiers L.-H."/>
            <person name="Turgeon B."/>
            <person name="Goodwin S."/>
            <person name="Spatafora J."/>
            <person name="Crous P."/>
            <person name="Grigoriev I."/>
        </authorList>
    </citation>
    <scope>NUCLEOTIDE SEQUENCE</scope>
    <source>
        <strain evidence="1">CBS 525.71</strain>
    </source>
</reference>
<accession>A0ACB6S7A9</accession>
<evidence type="ECO:0000313" key="2">
    <source>
        <dbReference type="Proteomes" id="UP000799754"/>
    </source>
</evidence>
<organism evidence="1 2">
    <name type="scientific">Macroventuria anomochaeta</name>
    <dbReference type="NCBI Taxonomy" id="301207"/>
    <lineage>
        <taxon>Eukaryota</taxon>
        <taxon>Fungi</taxon>
        <taxon>Dikarya</taxon>
        <taxon>Ascomycota</taxon>
        <taxon>Pezizomycotina</taxon>
        <taxon>Dothideomycetes</taxon>
        <taxon>Pleosporomycetidae</taxon>
        <taxon>Pleosporales</taxon>
        <taxon>Pleosporineae</taxon>
        <taxon>Didymellaceae</taxon>
        <taxon>Macroventuria</taxon>
    </lineage>
</organism>
<protein>
    <submittedName>
        <fullName evidence="1">Uncharacterized protein</fullName>
    </submittedName>
</protein>
<proteinExistence type="predicted"/>
<sequence length="272" mass="29065">MVVFAPHPLWLFILLSSFVMADIDLTARYALINPLLGSSRSLASTSLNDSLLVAPSTSDSSQSWYFTSTSSTDYYRLHTVAKGDQNALDVDNYYGSNSIDMHFYYVQPRSGQFWKVSKQSDGSVKISNNYTGSDIFLDIDESNLKPTLRAGDGEGTRWTLSSPGSTPTATDVTTLASPLATTMSTAVSISRSSAVSTGPGSTCTVECSATNTPSPKPGKLSTGAIAGIVVGGAIVLGAVVGLLLYRRWRNSRAAQLPDRPARMTSNPMLNLR</sequence>